<accession>A0A452H4J9</accession>
<protein>
    <recommendedName>
        <fullName evidence="4">EF-hand domain-containing protein</fullName>
    </recommendedName>
</protein>
<dbReference type="InterPro" id="IPR011992">
    <property type="entry name" value="EF-hand-dom_pair"/>
</dbReference>
<evidence type="ECO:0000313" key="6">
    <source>
        <dbReference type="Proteomes" id="UP000291020"/>
    </source>
</evidence>
<dbReference type="Proteomes" id="UP000291020">
    <property type="component" value="Unassembled WGS sequence"/>
</dbReference>
<evidence type="ECO:0000256" key="1">
    <source>
        <dbReference type="ARBA" id="ARBA00022723"/>
    </source>
</evidence>
<reference evidence="6" key="1">
    <citation type="journal article" date="2017" name="PLoS ONE">
        <title>The Agassiz's desert tortoise genome provides a resource for the conservation of a threatened species.</title>
        <authorList>
            <person name="Tollis M."/>
            <person name="DeNardo D.F."/>
            <person name="Cornelius J.A."/>
            <person name="Dolby G.A."/>
            <person name="Edwards T."/>
            <person name="Henen B.T."/>
            <person name="Karl A.E."/>
            <person name="Murphy R.W."/>
            <person name="Kusumi K."/>
        </authorList>
    </citation>
    <scope>NUCLEOTIDE SEQUENCE [LARGE SCALE GENOMIC DNA]</scope>
</reference>
<feature type="domain" description="EF-hand" evidence="4">
    <location>
        <begin position="58"/>
        <end position="87"/>
    </location>
</feature>
<dbReference type="PANTHER" id="PTHR45942">
    <property type="entry name" value="PROTEIN PHOSPATASE 3 REGULATORY SUBUNIT B ALPHA ISOFORM TYPE 1"/>
    <property type="match status" value="1"/>
</dbReference>
<dbReference type="Pfam" id="PF13499">
    <property type="entry name" value="EF-hand_7"/>
    <property type="match status" value="1"/>
</dbReference>
<dbReference type="Gene3D" id="1.10.238.10">
    <property type="entry name" value="EF-hand"/>
    <property type="match status" value="1"/>
</dbReference>
<dbReference type="SUPFAM" id="SSF47473">
    <property type="entry name" value="EF-hand"/>
    <property type="match status" value="1"/>
</dbReference>
<keyword evidence="2" id="KW-0677">Repeat</keyword>
<keyword evidence="1" id="KW-0479">Metal-binding</keyword>
<evidence type="ECO:0000256" key="3">
    <source>
        <dbReference type="ARBA" id="ARBA00022837"/>
    </source>
</evidence>
<dbReference type="Ensembl" id="ENSGAGT00000010810.1">
    <property type="protein sequence ID" value="ENSGAGP00000009408.1"/>
    <property type="gene ID" value="ENSGAGG00000007446.1"/>
</dbReference>
<keyword evidence="3" id="KW-0106">Calcium</keyword>
<dbReference type="PROSITE" id="PS50222">
    <property type="entry name" value="EF_HAND_2"/>
    <property type="match status" value="2"/>
</dbReference>
<dbReference type="SMART" id="SM00054">
    <property type="entry name" value="EFh"/>
    <property type="match status" value="3"/>
</dbReference>
<feature type="domain" description="EF-hand" evidence="4">
    <location>
        <begin position="19"/>
        <end position="54"/>
    </location>
</feature>
<keyword evidence="6" id="KW-1185">Reference proteome</keyword>
<evidence type="ECO:0000259" key="4">
    <source>
        <dbReference type="PROSITE" id="PS50222"/>
    </source>
</evidence>
<dbReference type="CDD" id="cd00051">
    <property type="entry name" value="EFh"/>
    <property type="match status" value="1"/>
</dbReference>
<dbReference type="STRING" id="38772.ENSGAGP00000009408"/>
<organism evidence="5 6">
    <name type="scientific">Gopherus agassizii</name>
    <name type="common">Agassiz's desert tortoise</name>
    <dbReference type="NCBI Taxonomy" id="38772"/>
    <lineage>
        <taxon>Eukaryota</taxon>
        <taxon>Metazoa</taxon>
        <taxon>Chordata</taxon>
        <taxon>Craniata</taxon>
        <taxon>Vertebrata</taxon>
        <taxon>Euteleostomi</taxon>
        <taxon>Archelosauria</taxon>
        <taxon>Testudinata</taxon>
        <taxon>Testudines</taxon>
        <taxon>Cryptodira</taxon>
        <taxon>Durocryptodira</taxon>
        <taxon>Testudinoidea</taxon>
        <taxon>Testudinidae</taxon>
        <taxon>Gopherus</taxon>
    </lineage>
</organism>
<dbReference type="AlphaFoldDB" id="A0A452H4J9"/>
<evidence type="ECO:0000313" key="5">
    <source>
        <dbReference type="Ensembl" id="ENSGAGP00000009408.1"/>
    </source>
</evidence>
<dbReference type="InterPro" id="IPR002048">
    <property type="entry name" value="EF_hand_dom"/>
</dbReference>
<dbReference type="InterPro" id="IPR018247">
    <property type="entry name" value="EF_Hand_1_Ca_BS"/>
</dbReference>
<sequence>MRGARDGGPALCPDSRDPERRKRWAELFDQLDTNKDGRVDINELREGLARSSWPLSPQEILREGDTDRDGELDFEEFVSYLQERERKLRLMFHSLDRNNDGMLTTLDLVGQYSNH</sequence>
<dbReference type="GO" id="GO:0005509">
    <property type="term" value="F:calcium ion binding"/>
    <property type="evidence" value="ECO:0007669"/>
    <property type="project" value="InterPro"/>
</dbReference>
<reference evidence="5" key="2">
    <citation type="submission" date="2025-08" db="UniProtKB">
        <authorList>
            <consortium name="Ensembl"/>
        </authorList>
    </citation>
    <scope>IDENTIFICATION</scope>
</reference>
<evidence type="ECO:0000256" key="2">
    <source>
        <dbReference type="ARBA" id="ARBA00022737"/>
    </source>
</evidence>
<dbReference type="PROSITE" id="PS00018">
    <property type="entry name" value="EF_HAND_1"/>
    <property type="match status" value="3"/>
</dbReference>
<reference evidence="5" key="3">
    <citation type="submission" date="2025-09" db="UniProtKB">
        <authorList>
            <consortium name="Ensembl"/>
        </authorList>
    </citation>
    <scope>IDENTIFICATION</scope>
</reference>
<name>A0A452H4J9_9SAUR</name>
<proteinExistence type="predicted"/>